<accession>A0ACC6M867</accession>
<comment type="caution">
    <text evidence="1">The sequence shown here is derived from an EMBL/GenBank/DDBJ whole genome shotgun (WGS) entry which is preliminary data.</text>
</comment>
<reference evidence="1" key="1">
    <citation type="submission" date="2023-11" db="EMBL/GenBank/DDBJ databases">
        <title>Gracilibacillus pellucida a moderately halophilic bacterium isolated from saline soil in Xinjiang province.</title>
        <authorList>
            <person name="Zhang Z."/>
            <person name="Tan F."/>
            <person name="Wang Y."/>
            <person name="Xia M."/>
        </authorList>
    </citation>
    <scope>NUCLEOTIDE SEQUENCE</scope>
    <source>
        <strain evidence="1">S3-1-1</strain>
    </source>
</reference>
<name>A0ACC6M867_9BACI</name>
<dbReference type="Proteomes" id="UP001277972">
    <property type="component" value="Unassembled WGS sequence"/>
</dbReference>
<keyword evidence="2" id="KW-1185">Reference proteome</keyword>
<evidence type="ECO:0000313" key="2">
    <source>
        <dbReference type="Proteomes" id="UP001277972"/>
    </source>
</evidence>
<protein>
    <submittedName>
        <fullName evidence="1">Uncharacterized protein</fullName>
    </submittedName>
</protein>
<evidence type="ECO:0000313" key="1">
    <source>
        <dbReference type="EMBL" id="MDX8047160.1"/>
    </source>
</evidence>
<dbReference type="EMBL" id="JAWZSR010000009">
    <property type="protein sequence ID" value="MDX8047160.1"/>
    <property type="molecule type" value="Genomic_DNA"/>
</dbReference>
<sequence length="62" mass="7269">MMIYDAQFVDESLYKTDVFEGVEDDGTMFKLSWASIHDFETGKRKLVPDGLLELFYAKKGWR</sequence>
<organism evidence="1 2">
    <name type="scientific">Gracilibacillus pellucidus</name>
    <dbReference type="NCBI Taxonomy" id="3095368"/>
    <lineage>
        <taxon>Bacteria</taxon>
        <taxon>Bacillati</taxon>
        <taxon>Bacillota</taxon>
        <taxon>Bacilli</taxon>
        <taxon>Bacillales</taxon>
        <taxon>Bacillaceae</taxon>
        <taxon>Gracilibacillus</taxon>
    </lineage>
</organism>
<gene>
    <name evidence="1" type="ORF">SH601_14305</name>
</gene>
<proteinExistence type="predicted"/>